<organism evidence="2 3">
    <name type="scientific">Mucuna pruriens</name>
    <name type="common">Velvet bean</name>
    <name type="synonym">Dolichos pruriens</name>
    <dbReference type="NCBI Taxonomy" id="157652"/>
    <lineage>
        <taxon>Eukaryota</taxon>
        <taxon>Viridiplantae</taxon>
        <taxon>Streptophyta</taxon>
        <taxon>Embryophyta</taxon>
        <taxon>Tracheophyta</taxon>
        <taxon>Spermatophyta</taxon>
        <taxon>Magnoliopsida</taxon>
        <taxon>eudicotyledons</taxon>
        <taxon>Gunneridae</taxon>
        <taxon>Pentapetalae</taxon>
        <taxon>rosids</taxon>
        <taxon>fabids</taxon>
        <taxon>Fabales</taxon>
        <taxon>Fabaceae</taxon>
        <taxon>Papilionoideae</taxon>
        <taxon>50 kb inversion clade</taxon>
        <taxon>NPAAA clade</taxon>
        <taxon>indigoferoid/millettioid clade</taxon>
        <taxon>Phaseoleae</taxon>
        <taxon>Mucuna</taxon>
    </lineage>
</organism>
<dbReference type="InterPro" id="IPR000477">
    <property type="entry name" value="RT_dom"/>
</dbReference>
<gene>
    <name evidence="2" type="primary">pol</name>
    <name evidence="2" type="ORF">CR513_59237</name>
</gene>
<evidence type="ECO:0000313" key="3">
    <source>
        <dbReference type="Proteomes" id="UP000257109"/>
    </source>
</evidence>
<comment type="caution">
    <text evidence="2">The sequence shown here is derived from an EMBL/GenBank/DDBJ whole genome shotgun (WGS) entry which is preliminary data.</text>
</comment>
<dbReference type="Gene3D" id="3.30.70.270">
    <property type="match status" value="3"/>
</dbReference>
<dbReference type="SUPFAM" id="SSF56672">
    <property type="entry name" value="DNA/RNA polymerases"/>
    <property type="match status" value="1"/>
</dbReference>
<dbReference type="CDD" id="cd01647">
    <property type="entry name" value="RT_LTR"/>
    <property type="match status" value="1"/>
</dbReference>
<name>A0A371E8R8_MUCPR</name>
<dbReference type="PANTHER" id="PTHR24559">
    <property type="entry name" value="TRANSPOSON TY3-I GAG-POL POLYPROTEIN"/>
    <property type="match status" value="1"/>
</dbReference>
<dbReference type="Proteomes" id="UP000257109">
    <property type="component" value="Unassembled WGS sequence"/>
</dbReference>
<dbReference type="AlphaFoldDB" id="A0A371E8R8"/>
<proteinExistence type="predicted"/>
<protein>
    <submittedName>
        <fullName evidence="2">Retrovirus-related Pol polyprotein from transposon 17.6</fullName>
    </submittedName>
</protein>
<feature type="domain" description="Reverse transcriptase" evidence="1">
    <location>
        <begin position="79"/>
        <end position="137"/>
    </location>
</feature>
<dbReference type="InterPro" id="IPR053134">
    <property type="entry name" value="RNA-dir_DNA_polymerase"/>
</dbReference>
<evidence type="ECO:0000259" key="1">
    <source>
        <dbReference type="Pfam" id="PF00078"/>
    </source>
</evidence>
<dbReference type="PANTHER" id="PTHR24559:SF450">
    <property type="entry name" value="RNA-DIRECTED DNA POLYMERASE HOMOLOG"/>
    <property type="match status" value="1"/>
</dbReference>
<dbReference type="EMBL" id="QJKJ01015499">
    <property type="protein sequence ID" value="RDX62430.1"/>
    <property type="molecule type" value="Genomic_DNA"/>
</dbReference>
<dbReference type="OrthoDB" id="2431547at2759"/>
<keyword evidence="3" id="KW-1185">Reference proteome</keyword>
<evidence type="ECO:0000313" key="2">
    <source>
        <dbReference type="EMBL" id="RDX62430.1"/>
    </source>
</evidence>
<dbReference type="InterPro" id="IPR043502">
    <property type="entry name" value="DNA/RNA_pol_sf"/>
</dbReference>
<feature type="non-terminal residue" evidence="2">
    <location>
        <position position="1"/>
    </location>
</feature>
<reference evidence="2" key="1">
    <citation type="submission" date="2018-05" db="EMBL/GenBank/DDBJ databases">
        <title>Draft genome of Mucuna pruriens seed.</title>
        <authorList>
            <person name="Nnadi N.E."/>
            <person name="Vos R."/>
            <person name="Hasami M.H."/>
            <person name="Devisetty U.K."/>
            <person name="Aguiy J.C."/>
        </authorList>
    </citation>
    <scope>NUCLEOTIDE SEQUENCE [LARGE SCALE GENOMIC DNA]</scope>
    <source>
        <strain evidence="2">JCA_2017</strain>
    </source>
</reference>
<dbReference type="InterPro" id="IPR043128">
    <property type="entry name" value="Rev_trsase/Diguanyl_cyclase"/>
</dbReference>
<dbReference type="Gene3D" id="3.10.10.10">
    <property type="entry name" value="HIV Type 1 Reverse Transcriptase, subunit A, domain 1"/>
    <property type="match status" value="2"/>
</dbReference>
<accession>A0A371E8R8</accession>
<dbReference type="Pfam" id="PF00078">
    <property type="entry name" value="RVT_1"/>
    <property type="match status" value="1"/>
</dbReference>
<sequence length="249" mass="28548">MGDTLPNRATYKTSRIAKKFNNSKSQYAMSMMPIPKKDGSWRMCMDYHPINAIIIRYRQPIPSLDNFLDELHGACIFSKIAFKTKFGVYEWLVMPFGLMNTPSMFMRLMNHVLRSLIAYYVIVYFDDILVYSTRDIKKVKAIQSWSIPTCVKLPWVASFCRCFVGKFNTIAAPLNEAIKKDVGFRCKGLQEQAFQTLKETLSNAFVLERHPIAFFIEKLKGAQLNYPTYDKVLFSCSGLASVVALPTIQ</sequence>